<feature type="domain" description="Helicase ATP-binding" evidence="13">
    <location>
        <begin position="32"/>
        <end position="200"/>
    </location>
</feature>
<evidence type="ECO:0000256" key="2">
    <source>
        <dbReference type="ARBA" id="ARBA00022723"/>
    </source>
</evidence>
<evidence type="ECO:0000259" key="14">
    <source>
        <dbReference type="PROSITE" id="PS51194"/>
    </source>
</evidence>
<dbReference type="EMBL" id="CP011801">
    <property type="protein sequence ID" value="ALA59239.1"/>
    <property type="molecule type" value="Genomic_DNA"/>
</dbReference>
<feature type="domain" description="Helicase C-terminal" evidence="14">
    <location>
        <begin position="224"/>
        <end position="390"/>
    </location>
</feature>
<keyword evidence="8" id="KW-0413">Isomerase</keyword>
<keyword evidence="5 15" id="KW-0347">Helicase</keyword>
<dbReference type="GO" id="GO:0003677">
    <property type="term" value="F:DNA binding"/>
    <property type="evidence" value="ECO:0007669"/>
    <property type="project" value="UniProtKB-KW"/>
</dbReference>
<dbReference type="Gene3D" id="1.10.10.10">
    <property type="entry name" value="Winged helix-like DNA-binding domain superfamily/Winged helix DNA-binding domain"/>
    <property type="match status" value="1"/>
</dbReference>
<proteinExistence type="inferred from homology"/>
<organism evidence="15 16">
    <name type="scientific">Nitrospira moscoviensis</name>
    <dbReference type="NCBI Taxonomy" id="42253"/>
    <lineage>
        <taxon>Bacteria</taxon>
        <taxon>Pseudomonadati</taxon>
        <taxon>Nitrospirota</taxon>
        <taxon>Nitrospiria</taxon>
        <taxon>Nitrospirales</taxon>
        <taxon>Nitrospiraceae</taxon>
        <taxon>Nitrospira</taxon>
    </lineage>
</organism>
<dbReference type="PANTHER" id="PTHR13710">
    <property type="entry name" value="DNA HELICASE RECQ FAMILY MEMBER"/>
    <property type="match status" value="1"/>
</dbReference>
<comment type="catalytic activity">
    <reaction evidence="9">
        <text>Couples ATP hydrolysis with the unwinding of duplex DNA by translocating in the 3'-5' direction.</text>
        <dbReference type="EC" id="5.6.2.4"/>
    </reaction>
</comment>
<evidence type="ECO:0000256" key="1">
    <source>
        <dbReference type="ARBA" id="ARBA00005446"/>
    </source>
</evidence>
<evidence type="ECO:0000313" key="16">
    <source>
        <dbReference type="Proteomes" id="UP000069205"/>
    </source>
</evidence>
<evidence type="ECO:0000256" key="12">
    <source>
        <dbReference type="ARBA" id="ARBA00044550"/>
    </source>
</evidence>
<dbReference type="Gene3D" id="3.40.50.300">
    <property type="entry name" value="P-loop containing nucleotide triphosphate hydrolases"/>
    <property type="match status" value="2"/>
</dbReference>
<evidence type="ECO:0000256" key="8">
    <source>
        <dbReference type="ARBA" id="ARBA00023235"/>
    </source>
</evidence>
<dbReference type="InterPro" id="IPR001650">
    <property type="entry name" value="Helicase_C-like"/>
</dbReference>
<dbReference type="CDD" id="cd17920">
    <property type="entry name" value="DEXHc_RecQ"/>
    <property type="match status" value="1"/>
</dbReference>
<dbReference type="InterPro" id="IPR032284">
    <property type="entry name" value="RecQ_Zn-bd"/>
</dbReference>
<dbReference type="SMART" id="SM00490">
    <property type="entry name" value="HELICc"/>
    <property type="match status" value="1"/>
</dbReference>
<evidence type="ECO:0000256" key="7">
    <source>
        <dbReference type="ARBA" id="ARBA00023125"/>
    </source>
</evidence>
<dbReference type="GO" id="GO:0005524">
    <property type="term" value="F:ATP binding"/>
    <property type="evidence" value="ECO:0007669"/>
    <property type="project" value="UniProtKB-KW"/>
</dbReference>
<dbReference type="Pfam" id="PF00270">
    <property type="entry name" value="DEAD"/>
    <property type="match status" value="1"/>
</dbReference>
<dbReference type="KEGG" id="nmv:NITMOv2_2831"/>
<dbReference type="InterPro" id="IPR027417">
    <property type="entry name" value="P-loop_NTPase"/>
</dbReference>
<keyword evidence="2" id="KW-0479">Metal-binding</keyword>
<dbReference type="SMART" id="SM00487">
    <property type="entry name" value="DEXDc"/>
    <property type="match status" value="1"/>
</dbReference>
<dbReference type="GO" id="GO:0005737">
    <property type="term" value="C:cytoplasm"/>
    <property type="evidence" value="ECO:0007669"/>
    <property type="project" value="TreeGrafter"/>
</dbReference>
<dbReference type="PANTHER" id="PTHR13710:SF105">
    <property type="entry name" value="ATP-DEPENDENT DNA HELICASE Q1"/>
    <property type="match status" value="1"/>
</dbReference>
<dbReference type="GO" id="GO:0043138">
    <property type="term" value="F:3'-5' DNA helicase activity"/>
    <property type="evidence" value="ECO:0007669"/>
    <property type="project" value="UniProtKB-EC"/>
</dbReference>
<dbReference type="PATRIC" id="fig|42253.5.peg.2798"/>
<evidence type="ECO:0000313" key="15">
    <source>
        <dbReference type="EMBL" id="ALA59239.1"/>
    </source>
</evidence>
<keyword evidence="7" id="KW-0238">DNA-binding</keyword>
<evidence type="ECO:0000256" key="5">
    <source>
        <dbReference type="ARBA" id="ARBA00022806"/>
    </source>
</evidence>
<dbReference type="RefSeq" id="WP_053380297.1">
    <property type="nucleotide sequence ID" value="NZ_CP011801.1"/>
</dbReference>
<dbReference type="GO" id="GO:0030894">
    <property type="term" value="C:replisome"/>
    <property type="evidence" value="ECO:0007669"/>
    <property type="project" value="TreeGrafter"/>
</dbReference>
<dbReference type="GO" id="GO:0006281">
    <property type="term" value="P:DNA repair"/>
    <property type="evidence" value="ECO:0007669"/>
    <property type="project" value="TreeGrafter"/>
</dbReference>
<dbReference type="InterPro" id="IPR014001">
    <property type="entry name" value="Helicase_ATP-bd"/>
</dbReference>
<evidence type="ECO:0000256" key="4">
    <source>
        <dbReference type="ARBA" id="ARBA00022801"/>
    </source>
</evidence>
<evidence type="ECO:0000256" key="6">
    <source>
        <dbReference type="ARBA" id="ARBA00022840"/>
    </source>
</evidence>
<dbReference type="Pfam" id="PF16124">
    <property type="entry name" value="RecQ_Zn_bind"/>
    <property type="match status" value="1"/>
</dbReference>
<dbReference type="PROSITE" id="PS51194">
    <property type="entry name" value="HELICASE_CTER"/>
    <property type="match status" value="1"/>
</dbReference>
<dbReference type="PROSITE" id="PS51192">
    <property type="entry name" value="HELICASE_ATP_BIND_1"/>
    <property type="match status" value="1"/>
</dbReference>
<evidence type="ECO:0000256" key="3">
    <source>
        <dbReference type="ARBA" id="ARBA00022741"/>
    </source>
</evidence>
<name>A0A0K2GEF2_NITMO</name>
<dbReference type="GO" id="GO:0016787">
    <property type="term" value="F:hydrolase activity"/>
    <property type="evidence" value="ECO:0007669"/>
    <property type="project" value="UniProtKB-KW"/>
</dbReference>
<evidence type="ECO:0000256" key="10">
    <source>
        <dbReference type="ARBA" id="ARBA00034808"/>
    </source>
</evidence>
<dbReference type="Proteomes" id="UP000069205">
    <property type="component" value="Chromosome"/>
</dbReference>
<reference evidence="15 16" key="1">
    <citation type="journal article" date="2015" name="Proc. Natl. Acad. Sci. U.S.A.">
        <title>Expanded metabolic versatility of ubiquitous nitrite-oxidizing bacteria from the genus Nitrospira.</title>
        <authorList>
            <person name="Koch H."/>
            <person name="Lucker S."/>
            <person name="Albertsen M."/>
            <person name="Kitzinger K."/>
            <person name="Herbold C."/>
            <person name="Spieck E."/>
            <person name="Nielsen P.H."/>
            <person name="Wagner M."/>
            <person name="Daims H."/>
        </authorList>
    </citation>
    <scope>NUCLEOTIDE SEQUENCE [LARGE SCALE GENOMIC DNA]</scope>
    <source>
        <strain evidence="15 16">NSP M-1</strain>
    </source>
</reference>
<keyword evidence="3" id="KW-0547">Nucleotide-binding</keyword>
<dbReference type="SUPFAM" id="SSF52540">
    <property type="entry name" value="P-loop containing nucleoside triphosphate hydrolases"/>
    <property type="match status" value="1"/>
</dbReference>
<dbReference type="OrthoDB" id="9763310at2"/>
<evidence type="ECO:0000256" key="11">
    <source>
        <dbReference type="ARBA" id="ARBA00044535"/>
    </source>
</evidence>
<dbReference type="STRING" id="42253.NITMOv2_2831"/>
<keyword evidence="6" id="KW-0067">ATP-binding</keyword>
<dbReference type="Pfam" id="PF00271">
    <property type="entry name" value="Helicase_C"/>
    <property type="match status" value="1"/>
</dbReference>
<dbReference type="GO" id="GO:0043590">
    <property type="term" value="C:bacterial nucleoid"/>
    <property type="evidence" value="ECO:0007669"/>
    <property type="project" value="TreeGrafter"/>
</dbReference>
<dbReference type="GO" id="GO:0009378">
    <property type="term" value="F:four-way junction helicase activity"/>
    <property type="evidence" value="ECO:0007669"/>
    <property type="project" value="TreeGrafter"/>
</dbReference>
<dbReference type="FunFam" id="3.40.50.300:FF:001389">
    <property type="entry name" value="ATP-dependent DNA helicase RecQ"/>
    <property type="match status" value="1"/>
</dbReference>
<dbReference type="AlphaFoldDB" id="A0A0K2GEF2"/>
<dbReference type="NCBIfam" id="TIGR00614">
    <property type="entry name" value="recQ_fam"/>
    <property type="match status" value="1"/>
</dbReference>
<dbReference type="InterPro" id="IPR004589">
    <property type="entry name" value="DNA_helicase_ATP-dep_RecQ"/>
</dbReference>
<dbReference type="GO" id="GO:0006310">
    <property type="term" value="P:DNA recombination"/>
    <property type="evidence" value="ECO:0007669"/>
    <property type="project" value="InterPro"/>
</dbReference>
<keyword evidence="4 15" id="KW-0378">Hydrolase</keyword>
<dbReference type="GO" id="GO:0046872">
    <property type="term" value="F:metal ion binding"/>
    <property type="evidence" value="ECO:0007669"/>
    <property type="project" value="UniProtKB-KW"/>
</dbReference>
<evidence type="ECO:0000259" key="13">
    <source>
        <dbReference type="PROSITE" id="PS51192"/>
    </source>
</evidence>
<dbReference type="EC" id="5.6.2.4" evidence="10"/>
<comment type="similarity">
    <text evidence="1">Belongs to the helicase family. RecQ subfamily.</text>
</comment>
<gene>
    <name evidence="15" type="primary">req</name>
    <name evidence="15" type="ORF">NITMOv2_2831</name>
</gene>
<dbReference type="PROSITE" id="PS00690">
    <property type="entry name" value="DEAH_ATP_HELICASE"/>
    <property type="match status" value="1"/>
</dbReference>
<accession>A0A0K2GEF2</accession>
<evidence type="ECO:0000256" key="9">
    <source>
        <dbReference type="ARBA" id="ARBA00034617"/>
    </source>
</evidence>
<sequence length="506" mass="56547">MNQALPWTPENVRKAKRRLGVTAYRPGQEALIDAVMQGRDALGILPTGGGKSLCYQLPALFLPHAVVVVSPLISLMKDQQDKLEGRAIPVAKLDSTLSARDERNTVDDIWEGEPELIYVTPERLEQEDSLAMLRRTGVSLMVVDEAHCVSQWGHDFRPAYLAIRRAVREIGRPPVLALTATATPAVAADILRQLDIPDAVVVNVGSYRENLMYEVRRTVNEAEKDERLMELLRGGPRDGPGLVYVATIREAVALFGRLKQAGVAAGLYHGKLSAKDRHRTQQAFMEDRYRLVVATKAFGLGIDKPNLRMVVHYSLPDSPESYVQETGRAGRDGKPAWAVLLYRLEDRRVQAYFLGGKYPRREDSAAAYRALLRAGETEGKPAGMSLKELTAATGLPQNKVKVIAALLESSGLIERGRRLKPVRRFADDEEFVRYLTEYEGRYQSDRDRLDAMMKYGQTTECRVRFLTRYFGHELPEDCGRCDNCRTGAAHRTVDVRELQTGTAIAV</sequence>
<dbReference type="InterPro" id="IPR002464">
    <property type="entry name" value="DNA/RNA_helicase_DEAH_CS"/>
</dbReference>
<dbReference type="InterPro" id="IPR011545">
    <property type="entry name" value="DEAD/DEAH_box_helicase_dom"/>
</dbReference>
<keyword evidence="16" id="KW-1185">Reference proteome</keyword>
<protein>
    <recommendedName>
        <fullName evidence="11">ATP-dependent DNA helicase RecQ</fullName>
        <ecNumber evidence="10">5.6.2.4</ecNumber>
    </recommendedName>
    <alternativeName>
        <fullName evidence="12">DNA 3'-5' helicase RecQ</fullName>
    </alternativeName>
</protein>
<dbReference type="InterPro" id="IPR036388">
    <property type="entry name" value="WH-like_DNA-bd_sf"/>
</dbReference>